<keyword evidence="1 2" id="KW-1015">Disulfide bond</keyword>
<proteinExistence type="predicted"/>
<accession>A0A8J6LD86</accession>
<dbReference type="PROSITE" id="PS50068">
    <property type="entry name" value="LDLRA_2"/>
    <property type="match status" value="1"/>
</dbReference>
<comment type="caution">
    <text evidence="3">The sequence shown here is derived from an EMBL/GenBank/DDBJ whole genome shotgun (WGS) entry which is preliminary data.</text>
</comment>
<dbReference type="SMART" id="SM00192">
    <property type="entry name" value="LDLa"/>
    <property type="match status" value="1"/>
</dbReference>
<comment type="caution">
    <text evidence="2">Lacks conserved residue(s) required for the propagation of feature annotation.</text>
</comment>
<feature type="disulfide bond" evidence="2">
    <location>
        <begin position="66"/>
        <end position="81"/>
    </location>
</feature>
<dbReference type="Proteomes" id="UP000719412">
    <property type="component" value="Unassembled WGS sequence"/>
</dbReference>
<organism evidence="3 4">
    <name type="scientific">Tenebrio molitor</name>
    <name type="common">Yellow mealworm beetle</name>
    <dbReference type="NCBI Taxonomy" id="7067"/>
    <lineage>
        <taxon>Eukaryota</taxon>
        <taxon>Metazoa</taxon>
        <taxon>Ecdysozoa</taxon>
        <taxon>Arthropoda</taxon>
        <taxon>Hexapoda</taxon>
        <taxon>Insecta</taxon>
        <taxon>Pterygota</taxon>
        <taxon>Neoptera</taxon>
        <taxon>Endopterygota</taxon>
        <taxon>Coleoptera</taxon>
        <taxon>Polyphaga</taxon>
        <taxon>Cucujiformia</taxon>
        <taxon>Tenebrionidae</taxon>
        <taxon>Tenebrio</taxon>
    </lineage>
</organism>
<dbReference type="SUPFAM" id="SSF57424">
    <property type="entry name" value="LDL receptor-like module"/>
    <property type="match status" value="1"/>
</dbReference>
<dbReference type="EMBL" id="JABDTM020028634">
    <property type="protein sequence ID" value="KAH0808626.1"/>
    <property type="molecule type" value="Genomic_DNA"/>
</dbReference>
<dbReference type="InterPro" id="IPR023415">
    <property type="entry name" value="LDLR_class-A_CS"/>
</dbReference>
<dbReference type="AlphaFoldDB" id="A0A8J6LD86"/>
<reference evidence="3" key="1">
    <citation type="journal article" date="2020" name="J Insects Food Feed">
        <title>The yellow mealworm (Tenebrio molitor) genome: a resource for the emerging insects as food and feed industry.</title>
        <authorList>
            <person name="Eriksson T."/>
            <person name="Andere A."/>
            <person name="Kelstrup H."/>
            <person name="Emery V."/>
            <person name="Picard C."/>
        </authorList>
    </citation>
    <scope>NUCLEOTIDE SEQUENCE</scope>
    <source>
        <strain evidence="3">Stoneville</strain>
        <tissue evidence="3">Whole head</tissue>
    </source>
</reference>
<evidence type="ECO:0000313" key="4">
    <source>
        <dbReference type="Proteomes" id="UP000719412"/>
    </source>
</evidence>
<sequence>MGGGFELTSEEFYPARKIYVFVLYSEREIYESERTGLMDEGSTGICTQGYFQCEGDTLCIPQQSNCDGKKDCPSGSDEMRCDDLDSDSYWDHIYKKRPAAENDDAANFCNLTYNGTCACRGRELLCGHKELDKISSDLPKDETISLLDFEGNNFGVLSRDFLRGVPQDVDKMMDALTPPPSGVRKRKIG</sequence>
<dbReference type="PROSITE" id="PS01209">
    <property type="entry name" value="LDLRA_1"/>
    <property type="match status" value="1"/>
</dbReference>
<evidence type="ECO:0000256" key="2">
    <source>
        <dbReference type="PROSITE-ProRule" id="PRU00124"/>
    </source>
</evidence>
<dbReference type="CDD" id="cd00112">
    <property type="entry name" value="LDLa"/>
    <property type="match status" value="1"/>
</dbReference>
<reference evidence="3" key="2">
    <citation type="submission" date="2021-08" db="EMBL/GenBank/DDBJ databases">
        <authorList>
            <person name="Eriksson T."/>
        </authorList>
    </citation>
    <scope>NUCLEOTIDE SEQUENCE</scope>
    <source>
        <strain evidence="3">Stoneville</strain>
        <tissue evidence="3">Whole head</tissue>
    </source>
</reference>
<evidence type="ECO:0000313" key="3">
    <source>
        <dbReference type="EMBL" id="KAH0808626.1"/>
    </source>
</evidence>
<dbReference type="InterPro" id="IPR036055">
    <property type="entry name" value="LDL_receptor-like_sf"/>
</dbReference>
<evidence type="ECO:0000256" key="1">
    <source>
        <dbReference type="ARBA" id="ARBA00023157"/>
    </source>
</evidence>
<keyword evidence="4" id="KW-1185">Reference proteome</keyword>
<protein>
    <submittedName>
        <fullName evidence="3">Uncharacterized protein</fullName>
    </submittedName>
</protein>
<dbReference type="InterPro" id="IPR002172">
    <property type="entry name" value="LDrepeatLR_classA_rpt"/>
</dbReference>
<dbReference type="Gene3D" id="4.10.400.10">
    <property type="entry name" value="Low-density Lipoprotein Receptor"/>
    <property type="match status" value="1"/>
</dbReference>
<dbReference type="Pfam" id="PF00057">
    <property type="entry name" value="Ldl_recept_a"/>
    <property type="match status" value="1"/>
</dbReference>
<gene>
    <name evidence="3" type="ORF">GEV33_014164</name>
</gene>
<name>A0A8J6LD86_TENMO</name>